<accession>A0AAP0HK97</accession>
<reference evidence="2 3" key="1">
    <citation type="submission" date="2024-01" db="EMBL/GenBank/DDBJ databases">
        <title>Genome assemblies of Stephania.</title>
        <authorList>
            <person name="Yang L."/>
        </authorList>
    </citation>
    <scope>NUCLEOTIDE SEQUENCE [LARGE SCALE GENOMIC DNA]</scope>
    <source>
        <strain evidence="2">YNDBR</strain>
        <tissue evidence="2">Leaf</tissue>
    </source>
</reference>
<evidence type="ECO:0000313" key="2">
    <source>
        <dbReference type="EMBL" id="KAK9087496.1"/>
    </source>
</evidence>
<feature type="transmembrane region" description="Helical" evidence="1">
    <location>
        <begin position="23"/>
        <end position="46"/>
    </location>
</feature>
<gene>
    <name evidence="2" type="ORF">Syun_029890</name>
</gene>
<evidence type="ECO:0000256" key="1">
    <source>
        <dbReference type="SAM" id="Phobius"/>
    </source>
</evidence>
<keyword evidence="1" id="KW-0812">Transmembrane</keyword>
<name>A0AAP0HK97_9MAGN</name>
<dbReference type="EMBL" id="JBBNAF010000013">
    <property type="protein sequence ID" value="KAK9087496.1"/>
    <property type="molecule type" value="Genomic_DNA"/>
</dbReference>
<proteinExistence type="predicted"/>
<keyword evidence="3" id="KW-1185">Reference proteome</keyword>
<keyword evidence="1" id="KW-0472">Membrane</keyword>
<organism evidence="2 3">
    <name type="scientific">Stephania yunnanensis</name>
    <dbReference type="NCBI Taxonomy" id="152371"/>
    <lineage>
        <taxon>Eukaryota</taxon>
        <taxon>Viridiplantae</taxon>
        <taxon>Streptophyta</taxon>
        <taxon>Embryophyta</taxon>
        <taxon>Tracheophyta</taxon>
        <taxon>Spermatophyta</taxon>
        <taxon>Magnoliopsida</taxon>
        <taxon>Ranunculales</taxon>
        <taxon>Menispermaceae</taxon>
        <taxon>Menispermoideae</taxon>
        <taxon>Cissampelideae</taxon>
        <taxon>Stephania</taxon>
    </lineage>
</organism>
<protein>
    <submittedName>
        <fullName evidence="2">Uncharacterized protein</fullName>
    </submittedName>
</protein>
<evidence type="ECO:0000313" key="3">
    <source>
        <dbReference type="Proteomes" id="UP001420932"/>
    </source>
</evidence>
<keyword evidence="1" id="KW-1133">Transmembrane helix</keyword>
<dbReference type="AlphaFoldDB" id="A0AAP0HK97"/>
<dbReference type="Proteomes" id="UP001420932">
    <property type="component" value="Unassembled WGS sequence"/>
</dbReference>
<comment type="caution">
    <text evidence="2">The sequence shown here is derived from an EMBL/GenBank/DDBJ whole genome shotgun (WGS) entry which is preliminary data.</text>
</comment>
<sequence>MIREANLVVVLVSDQVALIPLSLMEFGMCIPTVNVILGYVLEVVIVDRPHHMKHKLRVGVELRHKRDGWHRNGWLTSV</sequence>